<dbReference type="AlphaFoldDB" id="A0A9W4MUI2"/>
<evidence type="ECO:0000313" key="3">
    <source>
        <dbReference type="Proteomes" id="UP001153461"/>
    </source>
</evidence>
<reference evidence="2" key="1">
    <citation type="submission" date="2021-07" db="EMBL/GenBank/DDBJ databases">
        <authorList>
            <person name="Branca A.L. A."/>
        </authorList>
    </citation>
    <scope>NUCLEOTIDE SEQUENCE</scope>
</reference>
<accession>A0A9W4MUI2</accession>
<evidence type="ECO:0000256" key="1">
    <source>
        <dbReference type="SAM" id="MobiDB-lite"/>
    </source>
</evidence>
<comment type="caution">
    <text evidence="2">The sequence shown here is derived from an EMBL/GenBank/DDBJ whole genome shotgun (WGS) entry which is preliminary data.</text>
</comment>
<dbReference type="OrthoDB" id="420046at2759"/>
<name>A0A9W4MUI2_PENNA</name>
<feature type="region of interest" description="Disordered" evidence="1">
    <location>
        <begin position="78"/>
        <end position="119"/>
    </location>
</feature>
<dbReference type="Proteomes" id="UP001153461">
    <property type="component" value="Unassembled WGS sequence"/>
</dbReference>
<sequence>MVTFHFESLKDQILPSLTIPHSSFHSLSPSPLLDLKTVAMGDRRNPQRYVDRISQLLSSGSPEPNNIGSTCTSIAGSIDDDCHSQQTDESDDDGKATFMGGCSDEEGTQGQRAKEQTKERVLGGARSVKFLNPEYSVESMVKMIECMTELDERMQSDAESFKDQDLWNQGMQRKYIDIIGAIETLSKEVTALRKQVEVLSSRDAGKTRETVGSKRQRQ</sequence>
<organism evidence="2 3">
    <name type="scientific">Penicillium nalgiovense</name>
    <dbReference type="NCBI Taxonomy" id="60175"/>
    <lineage>
        <taxon>Eukaryota</taxon>
        <taxon>Fungi</taxon>
        <taxon>Dikarya</taxon>
        <taxon>Ascomycota</taxon>
        <taxon>Pezizomycotina</taxon>
        <taxon>Eurotiomycetes</taxon>
        <taxon>Eurotiomycetidae</taxon>
        <taxon>Eurotiales</taxon>
        <taxon>Aspergillaceae</taxon>
        <taxon>Penicillium</taxon>
    </lineage>
</organism>
<proteinExistence type="predicted"/>
<evidence type="ECO:0000313" key="2">
    <source>
        <dbReference type="EMBL" id="CAG8085175.1"/>
    </source>
</evidence>
<protein>
    <submittedName>
        <fullName evidence="2">Uncharacterized protein</fullName>
    </submittedName>
</protein>
<dbReference type="EMBL" id="CAJVNV010000157">
    <property type="protein sequence ID" value="CAG8085175.1"/>
    <property type="molecule type" value="Genomic_DNA"/>
</dbReference>
<gene>
    <name evidence="2" type="ORF">PNAL_LOCUS4247</name>
</gene>